<reference evidence="3 4" key="1">
    <citation type="submission" date="2018-11" db="EMBL/GenBank/DDBJ databases">
        <title>Sequencing the genomes of 1000 actinobacteria strains.</title>
        <authorList>
            <person name="Klenk H.-P."/>
        </authorList>
    </citation>
    <scope>NUCLEOTIDE SEQUENCE [LARGE SCALE GENOMIC DNA]</scope>
    <source>
        <strain evidence="3 4">DSM 44348</strain>
    </source>
</reference>
<dbReference type="GO" id="GO:0017168">
    <property type="term" value="F:5-oxoprolinase (ATP-hydrolyzing) activity"/>
    <property type="evidence" value="ECO:0007669"/>
    <property type="project" value="TreeGrafter"/>
</dbReference>
<feature type="region of interest" description="Disordered" evidence="1">
    <location>
        <begin position="522"/>
        <end position="562"/>
    </location>
</feature>
<dbReference type="RefSeq" id="WP_123682858.1">
    <property type="nucleotide sequence ID" value="NZ_RKHY01000001.1"/>
</dbReference>
<dbReference type="GO" id="GO:0005829">
    <property type="term" value="C:cytosol"/>
    <property type="evidence" value="ECO:0007669"/>
    <property type="project" value="TreeGrafter"/>
</dbReference>
<dbReference type="InterPro" id="IPR003692">
    <property type="entry name" value="Hydantoinase_B"/>
</dbReference>
<dbReference type="PANTHER" id="PTHR11365">
    <property type="entry name" value="5-OXOPROLINASE RELATED"/>
    <property type="match status" value="1"/>
</dbReference>
<dbReference type="Pfam" id="PF02538">
    <property type="entry name" value="Hydantoinase_B"/>
    <property type="match status" value="1"/>
</dbReference>
<name>A0A3N2GPD0_9PSEU</name>
<evidence type="ECO:0000313" key="4">
    <source>
        <dbReference type="Proteomes" id="UP000274843"/>
    </source>
</evidence>
<dbReference type="GO" id="GO:0006749">
    <property type="term" value="P:glutathione metabolic process"/>
    <property type="evidence" value="ECO:0007669"/>
    <property type="project" value="TreeGrafter"/>
</dbReference>
<organism evidence="3 4">
    <name type="scientific">Amycolatopsis thermoflava</name>
    <dbReference type="NCBI Taxonomy" id="84480"/>
    <lineage>
        <taxon>Bacteria</taxon>
        <taxon>Bacillati</taxon>
        <taxon>Actinomycetota</taxon>
        <taxon>Actinomycetes</taxon>
        <taxon>Pseudonocardiales</taxon>
        <taxon>Pseudonocardiaceae</taxon>
        <taxon>Amycolatopsis</taxon>
        <taxon>Amycolatopsis methanolica group</taxon>
    </lineage>
</organism>
<gene>
    <name evidence="3" type="ORF">EDD35_0765</name>
</gene>
<keyword evidence="4" id="KW-1185">Reference proteome</keyword>
<dbReference type="AlphaFoldDB" id="A0A3N2GPD0"/>
<dbReference type="InterPro" id="IPR045079">
    <property type="entry name" value="Oxoprolinase-like"/>
</dbReference>
<sequence>MLIALSEREKMSPASPDSVTVDIVGAHLLAIAEEMGVALIRAAYSPNVKERHDCSTSLLDRDGQTIAQAEHIPLHMGSMLGFIPQLVEVFEDDINPGDVFIANDPYVGGSTHLPDVVVVAPLFDAEGLAGFAATVAHHAEFGGSLGSSPDIFGEGLRIPPVRIFHKGVLDDDVLRLILLNCRNPRERLGDLRAQFAAVRLGATRYDELCGKYESAVVRTATGAWLDKAETQARAALAQLPAGVYSFEDWMDYDGAGTTDIPIRVTLRVDDSGIVIDFDGTADQVKGQINAVRSGINATVYFTVKAILDPDLPANAGFYRAITIETRPGSIVDPLSPAPVWSRSDTCQRVADAILGAFAQAVPDRVPAASHGSVTAIHLSGHDPRRDEFFSYVEVLGGGFGARPASDGPDAVQSHVTNTANTPAEALEIAYPLRVEAYALRERSGGAGKYRGGMGICRDVRVLVDGVHLTVKGDRVQRGPWGLRGGAPGAPLDFLLDPGTDHERRLRRPDNGSVIPKDSIVRVLSAGGGGYGPPHERDPHAAREDRLDGLEPAPANASEGSSQ</sequence>
<evidence type="ECO:0000313" key="3">
    <source>
        <dbReference type="EMBL" id="ROS38486.1"/>
    </source>
</evidence>
<accession>A0A3N2GPD0</accession>
<proteinExistence type="predicted"/>
<comment type="caution">
    <text evidence="3">The sequence shown here is derived from an EMBL/GenBank/DDBJ whole genome shotgun (WGS) entry which is preliminary data.</text>
</comment>
<dbReference type="Proteomes" id="UP000274843">
    <property type="component" value="Unassembled WGS sequence"/>
</dbReference>
<protein>
    <submittedName>
        <fullName evidence="3">N-methylhydantoinase B</fullName>
    </submittedName>
</protein>
<feature type="compositionally biased region" description="Basic and acidic residues" evidence="1">
    <location>
        <begin position="533"/>
        <end position="548"/>
    </location>
</feature>
<dbReference type="EMBL" id="RKHY01000001">
    <property type="protein sequence ID" value="ROS38486.1"/>
    <property type="molecule type" value="Genomic_DNA"/>
</dbReference>
<feature type="domain" description="Hydantoinase B/oxoprolinase" evidence="2">
    <location>
        <begin position="17"/>
        <end position="533"/>
    </location>
</feature>
<dbReference type="GeneID" id="301842237"/>
<evidence type="ECO:0000259" key="2">
    <source>
        <dbReference type="Pfam" id="PF02538"/>
    </source>
</evidence>
<dbReference type="PANTHER" id="PTHR11365:SF23">
    <property type="entry name" value="HYPOTHETICAL 5-OXOPROLINASE (EUROFUNG)-RELATED"/>
    <property type="match status" value="1"/>
</dbReference>
<evidence type="ECO:0000256" key="1">
    <source>
        <dbReference type="SAM" id="MobiDB-lite"/>
    </source>
</evidence>